<dbReference type="PANTHER" id="PTHR24345">
    <property type="entry name" value="SERINE/THREONINE-PROTEIN KINASE PLK"/>
    <property type="match status" value="1"/>
</dbReference>
<accession>A0A6G0XAG6</accession>
<gene>
    <name evidence="7" type="ORF">Ae201684_006834</name>
</gene>
<keyword evidence="1" id="KW-0723">Serine/threonine-protein kinase</keyword>
<dbReference type="AlphaFoldDB" id="A0A6G0XAG6"/>
<dbReference type="Pfam" id="PF00069">
    <property type="entry name" value="Pkinase"/>
    <property type="match status" value="1"/>
</dbReference>
<evidence type="ECO:0000256" key="1">
    <source>
        <dbReference type="ARBA" id="ARBA00022527"/>
    </source>
</evidence>
<evidence type="ECO:0000256" key="5">
    <source>
        <dbReference type="ARBA" id="ARBA00022840"/>
    </source>
</evidence>
<comment type="caution">
    <text evidence="7">The sequence shown here is derived from an EMBL/GenBank/DDBJ whole genome shotgun (WGS) entry which is preliminary data.</text>
</comment>
<dbReference type="GO" id="GO:0005634">
    <property type="term" value="C:nucleus"/>
    <property type="evidence" value="ECO:0007669"/>
    <property type="project" value="TreeGrafter"/>
</dbReference>
<keyword evidence="4" id="KW-0418">Kinase</keyword>
<dbReference type="EMBL" id="VJMJ01000085">
    <property type="protein sequence ID" value="KAF0737024.1"/>
    <property type="molecule type" value="Genomic_DNA"/>
</dbReference>
<evidence type="ECO:0000256" key="2">
    <source>
        <dbReference type="ARBA" id="ARBA00022679"/>
    </source>
</evidence>
<evidence type="ECO:0000259" key="6">
    <source>
        <dbReference type="PROSITE" id="PS50011"/>
    </source>
</evidence>
<dbReference type="PROSITE" id="PS50011">
    <property type="entry name" value="PROTEIN_KINASE_DOM"/>
    <property type="match status" value="1"/>
</dbReference>
<dbReference type="InterPro" id="IPR000719">
    <property type="entry name" value="Prot_kinase_dom"/>
</dbReference>
<dbReference type="GO" id="GO:0004674">
    <property type="term" value="F:protein serine/threonine kinase activity"/>
    <property type="evidence" value="ECO:0007669"/>
    <property type="project" value="UniProtKB-KW"/>
</dbReference>
<keyword evidence="3" id="KW-0547">Nucleotide-binding</keyword>
<proteinExistence type="predicted"/>
<feature type="domain" description="Protein kinase" evidence="6">
    <location>
        <begin position="5"/>
        <end position="277"/>
    </location>
</feature>
<keyword evidence="5" id="KW-0067">ATP-binding</keyword>
<keyword evidence="2" id="KW-0808">Transferase</keyword>
<sequence>MQQRYSTEAVLSPALYGEILLCRDSHTKQQVVIKKIDQQASAARTTVQRQRVVLEDTHFELFVNKTLRDEGGHPNVLTVQSTFAADGYDHFVFEYCSQGALFDVMEDALDKQLDKSDAERYFLQILSGLKFIHAAGFAHRDLSLENILVDSSNNCKICDFGLAVDINSRPSDRVGKPYYIAPEVFDNVAPYDPAKADVWSLGIILFLLLTGVPLVNLPSKMDESFVFLQRHGVKKLIQGWELEDFVSDDAANLLEKMLCINPHQRRTLQEVAQHPYQPSLLERTSTRDILTLMRAYCKLKSPPREAAMVAAQRITHRYLIFVCTAHWQLIALLHATSQTYANTTELWSRILDRYCHGGSTSSLEFPNHRHEFIQAHCQSGDLLLRVLSNAWNMSET</sequence>
<dbReference type="PANTHER" id="PTHR24345:SF91">
    <property type="entry name" value="SERINE_THREONINE-PROTEIN KINASE PLK4"/>
    <property type="match status" value="1"/>
</dbReference>
<protein>
    <recommendedName>
        <fullName evidence="6">Protein kinase domain-containing protein</fullName>
    </recommendedName>
</protein>
<evidence type="ECO:0000256" key="4">
    <source>
        <dbReference type="ARBA" id="ARBA00022777"/>
    </source>
</evidence>
<reference evidence="7 8" key="1">
    <citation type="submission" date="2019-07" db="EMBL/GenBank/DDBJ databases">
        <title>Genomics analysis of Aphanomyces spp. identifies a new class of oomycete effector associated with host adaptation.</title>
        <authorList>
            <person name="Gaulin E."/>
        </authorList>
    </citation>
    <scope>NUCLEOTIDE SEQUENCE [LARGE SCALE GENOMIC DNA]</scope>
    <source>
        <strain evidence="7 8">ATCC 201684</strain>
    </source>
</reference>
<keyword evidence="8" id="KW-1185">Reference proteome</keyword>
<dbReference type="GO" id="GO:0005524">
    <property type="term" value="F:ATP binding"/>
    <property type="evidence" value="ECO:0007669"/>
    <property type="project" value="UniProtKB-KW"/>
</dbReference>
<evidence type="ECO:0000313" key="8">
    <source>
        <dbReference type="Proteomes" id="UP000481153"/>
    </source>
</evidence>
<dbReference type="SUPFAM" id="SSF56112">
    <property type="entry name" value="Protein kinase-like (PK-like)"/>
    <property type="match status" value="1"/>
</dbReference>
<organism evidence="7 8">
    <name type="scientific">Aphanomyces euteiches</name>
    <dbReference type="NCBI Taxonomy" id="100861"/>
    <lineage>
        <taxon>Eukaryota</taxon>
        <taxon>Sar</taxon>
        <taxon>Stramenopiles</taxon>
        <taxon>Oomycota</taxon>
        <taxon>Saprolegniomycetes</taxon>
        <taxon>Saprolegniales</taxon>
        <taxon>Verrucalvaceae</taxon>
        <taxon>Aphanomyces</taxon>
    </lineage>
</organism>
<evidence type="ECO:0000313" key="7">
    <source>
        <dbReference type="EMBL" id="KAF0737024.1"/>
    </source>
</evidence>
<dbReference type="Gene3D" id="1.10.510.10">
    <property type="entry name" value="Transferase(Phosphotransferase) domain 1"/>
    <property type="match status" value="1"/>
</dbReference>
<evidence type="ECO:0000256" key="3">
    <source>
        <dbReference type="ARBA" id="ARBA00022741"/>
    </source>
</evidence>
<name>A0A6G0XAG6_9STRA</name>
<dbReference type="Proteomes" id="UP000481153">
    <property type="component" value="Unassembled WGS sequence"/>
</dbReference>
<dbReference type="VEuPathDB" id="FungiDB:AeMF1_015977"/>
<dbReference type="InterPro" id="IPR011009">
    <property type="entry name" value="Kinase-like_dom_sf"/>
</dbReference>